<comment type="similarity">
    <text evidence="1">Belongs to the ABC transporter superfamily.</text>
</comment>
<name>A0A285GT95_9FIRM</name>
<keyword evidence="4 6" id="KW-0067">ATP-binding</keyword>
<organism evidence="6 7">
    <name type="scientific">Orenia metallireducens</name>
    <dbReference type="NCBI Taxonomy" id="1413210"/>
    <lineage>
        <taxon>Bacteria</taxon>
        <taxon>Bacillati</taxon>
        <taxon>Bacillota</taxon>
        <taxon>Clostridia</taxon>
        <taxon>Halanaerobiales</taxon>
        <taxon>Halobacteroidaceae</taxon>
        <taxon>Orenia</taxon>
    </lineage>
</organism>
<feature type="domain" description="ABC transporter" evidence="5">
    <location>
        <begin position="6"/>
        <end position="256"/>
    </location>
</feature>
<dbReference type="GO" id="GO:0015833">
    <property type="term" value="P:peptide transport"/>
    <property type="evidence" value="ECO:0007669"/>
    <property type="project" value="InterPro"/>
</dbReference>
<sequence>MSDTILKVNNLKKHFPIKGGIFGKVVNSVKAVDGLNFEVKRGETLGLVGESGCGKSTTGRLLLRLLEATEGEVIFEGQNILDLDKAAMRNLRREMQMIFQDPYASLNPRMTVGEIIAEPMKIHGIGTAKEREEKVRYLLDKVGLQPNYAKRYPHEFSGGQRQRVGKARALAVKTKIIVCDEPVSALDVSVQAQVVNLMQDLQEELGLTYIFIAHDLSVVRHISDRVAVMYLGRMVELADKNELYNNPKHPYTKALLSAIPIPDPEKTREKIILEGDVPSPINPPSGCPFHTRCPFATEKCKREVPSFEEKIDGHFAACHYSDEM</sequence>
<dbReference type="InterPro" id="IPR003439">
    <property type="entry name" value="ABC_transporter-like_ATP-bd"/>
</dbReference>
<dbReference type="CDD" id="cd03257">
    <property type="entry name" value="ABC_NikE_OppD_transporters"/>
    <property type="match status" value="1"/>
</dbReference>
<dbReference type="PANTHER" id="PTHR43776:SF7">
    <property type="entry name" value="D,D-DIPEPTIDE TRANSPORT ATP-BINDING PROTEIN DDPF-RELATED"/>
    <property type="match status" value="1"/>
</dbReference>
<protein>
    <submittedName>
        <fullName evidence="6">Oligopeptide transport system ATP-binding protein</fullName>
    </submittedName>
</protein>
<dbReference type="PROSITE" id="PS50893">
    <property type="entry name" value="ABC_TRANSPORTER_2"/>
    <property type="match status" value="1"/>
</dbReference>
<evidence type="ECO:0000313" key="7">
    <source>
        <dbReference type="Proteomes" id="UP000219573"/>
    </source>
</evidence>
<dbReference type="Gene3D" id="3.40.50.300">
    <property type="entry name" value="P-loop containing nucleotide triphosphate hydrolases"/>
    <property type="match status" value="1"/>
</dbReference>
<evidence type="ECO:0000256" key="2">
    <source>
        <dbReference type="ARBA" id="ARBA00022448"/>
    </source>
</evidence>
<evidence type="ECO:0000256" key="1">
    <source>
        <dbReference type="ARBA" id="ARBA00005417"/>
    </source>
</evidence>
<proteinExistence type="inferred from homology"/>
<dbReference type="RefSeq" id="WP_097017620.1">
    <property type="nucleotide sequence ID" value="NZ_OBDZ01000010.1"/>
</dbReference>
<keyword evidence="3" id="KW-0547">Nucleotide-binding</keyword>
<dbReference type="GO" id="GO:0016887">
    <property type="term" value="F:ATP hydrolysis activity"/>
    <property type="evidence" value="ECO:0007669"/>
    <property type="project" value="InterPro"/>
</dbReference>
<dbReference type="GO" id="GO:0005524">
    <property type="term" value="F:ATP binding"/>
    <property type="evidence" value="ECO:0007669"/>
    <property type="project" value="UniProtKB-KW"/>
</dbReference>
<dbReference type="NCBIfam" id="TIGR01727">
    <property type="entry name" value="oligo_HPY"/>
    <property type="match status" value="1"/>
</dbReference>
<reference evidence="7" key="1">
    <citation type="submission" date="2017-09" db="EMBL/GenBank/DDBJ databases">
        <authorList>
            <person name="Varghese N."/>
            <person name="Submissions S."/>
        </authorList>
    </citation>
    <scope>NUCLEOTIDE SEQUENCE [LARGE SCALE GENOMIC DNA]</scope>
    <source>
        <strain evidence="7">MSL47</strain>
    </source>
</reference>
<accession>A0A285GT95</accession>
<dbReference type="InterPro" id="IPR003593">
    <property type="entry name" value="AAA+_ATPase"/>
</dbReference>
<dbReference type="InterPro" id="IPR050319">
    <property type="entry name" value="ABC_transp_ATP-bind"/>
</dbReference>
<dbReference type="FunFam" id="3.40.50.300:FF:000016">
    <property type="entry name" value="Oligopeptide ABC transporter ATP-binding component"/>
    <property type="match status" value="1"/>
</dbReference>
<dbReference type="GO" id="GO:0055085">
    <property type="term" value="P:transmembrane transport"/>
    <property type="evidence" value="ECO:0007669"/>
    <property type="project" value="UniProtKB-ARBA"/>
</dbReference>
<keyword evidence="7" id="KW-1185">Reference proteome</keyword>
<dbReference type="InterPro" id="IPR013563">
    <property type="entry name" value="Oligopep_ABC_C"/>
</dbReference>
<keyword evidence="2" id="KW-0813">Transport</keyword>
<dbReference type="InterPro" id="IPR027417">
    <property type="entry name" value="P-loop_NTPase"/>
</dbReference>
<dbReference type="Pfam" id="PF00005">
    <property type="entry name" value="ABC_tran"/>
    <property type="match status" value="1"/>
</dbReference>
<dbReference type="SMART" id="SM00382">
    <property type="entry name" value="AAA"/>
    <property type="match status" value="1"/>
</dbReference>
<dbReference type="Pfam" id="PF08352">
    <property type="entry name" value="oligo_HPY"/>
    <property type="match status" value="1"/>
</dbReference>
<dbReference type="EMBL" id="OBDZ01000010">
    <property type="protein sequence ID" value="SNY26737.1"/>
    <property type="molecule type" value="Genomic_DNA"/>
</dbReference>
<dbReference type="SUPFAM" id="SSF52540">
    <property type="entry name" value="P-loop containing nucleoside triphosphate hydrolases"/>
    <property type="match status" value="1"/>
</dbReference>
<dbReference type="AlphaFoldDB" id="A0A285GT95"/>
<dbReference type="NCBIfam" id="NF008453">
    <property type="entry name" value="PRK11308.1"/>
    <property type="match status" value="1"/>
</dbReference>
<dbReference type="Proteomes" id="UP000219573">
    <property type="component" value="Unassembled WGS sequence"/>
</dbReference>
<evidence type="ECO:0000256" key="4">
    <source>
        <dbReference type="ARBA" id="ARBA00022840"/>
    </source>
</evidence>
<evidence type="ECO:0000313" key="6">
    <source>
        <dbReference type="EMBL" id="SNY26737.1"/>
    </source>
</evidence>
<gene>
    <name evidence="6" type="ORF">SAMN06265827_11045</name>
</gene>
<evidence type="ECO:0000259" key="5">
    <source>
        <dbReference type="PROSITE" id="PS50893"/>
    </source>
</evidence>
<evidence type="ECO:0000256" key="3">
    <source>
        <dbReference type="ARBA" id="ARBA00022741"/>
    </source>
</evidence>
<dbReference type="PANTHER" id="PTHR43776">
    <property type="entry name" value="TRANSPORT ATP-BINDING PROTEIN"/>
    <property type="match status" value="1"/>
</dbReference>